<dbReference type="RefSeq" id="WP_404635071.1">
    <property type="nucleotide sequence ID" value="NZ_JADIKM010000005.1"/>
</dbReference>
<dbReference type="EMBL" id="JADIKM010000005">
    <property type="protein sequence ID" value="MFK2905556.1"/>
    <property type="molecule type" value="Genomic_DNA"/>
</dbReference>
<dbReference type="SUPFAM" id="SSF52540">
    <property type="entry name" value="P-loop containing nucleoside triphosphate hydrolases"/>
    <property type="match status" value="1"/>
</dbReference>
<reference evidence="2 3" key="1">
    <citation type="submission" date="2020-10" db="EMBL/GenBank/DDBJ databases">
        <title>Phylogeny of dyella-like bacteria.</title>
        <authorList>
            <person name="Fu J."/>
        </authorList>
    </citation>
    <scope>NUCLEOTIDE SEQUENCE [LARGE SCALE GENOMIC DNA]</scope>
    <source>
        <strain evidence="2 3">Gsoil3046</strain>
    </source>
</reference>
<dbReference type="InterPro" id="IPR017166">
    <property type="entry name" value="UCP037290"/>
</dbReference>
<evidence type="ECO:0000313" key="3">
    <source>
        <dbReference type="Proteomes" id="UP001620460"/>
    </source>
</evidence>
<evidence type="ECO:0000313" key="2">
    <source>
        <dbReference type="EMBL" id="MFK2905556.1"/>
    </source>
</evidence>
<dbReference type="Gene3D" id="3.40.50.300">
    <property type="entry name" value="P-loop containing nucleotide triphosphate hydrolases"/>
    <property type="match status" value="1"/>
</dbReference>
<keyword evidence="1" id="KW-0227">DNA damage</keyword>
<dbReference type="PIRSF" id="PIRSF037290">
    <property type="entry name" value="UCP037290"/>
    <property type="match status" value="1"/>
</dbReference>
<dbReference type="PANTHER" id="PTHR35369:SF3">
    <property type="entry name" value="TRANSLESION DNA SYNTHESIS-ASSOCIATED PROTEIN IMUA"/>
    <property type="match status" value="1"/>
</dbReference>
<name>A0ABW8JZP0_9GAMM</name>
<dbReference type="InterPro" id="IPR027417">
    <property type="entry name" value="P-loop_NTPase"/>
</dbReference>
<dbReference type="Proteomes" id="UP001620460">
    <property type="component" value="Unassembled WGS sequence"/>
</dbReference>
<keyword evidence="3" id="KW-1185">Reference proteome</keyword>
<proteinExistence type="predicted"/>
<dbReference type="InterPro" id="IPR050356">
    <property type="entry name" value="SulA_CellDiv_inhibitor"/>
</dbReference>
<evidence type="ECO:0000256" key="1">
    <source>
        <dbReference type="ARBA" id="ARBA00022763"/>
    </source>
</evidence>
<dbReference type="PANTHER" id="PTHR35369">
    <property type="entry name" value="BLR3025 PROTEIN-RELATED"/>
    <property type="match status" value="1"/>
</dbReference>
<organism evidence="2 3">
    <name type="scientific">Dyella ginsengisoli</name>
    <dbReference type="NCBI Taxonomy" id="363848"/>
    <lineage>
        <taxon>Bacteria</taxon>
        <taxon>Pseudomonadati</taxon>
        <taxon>Pseudomonadota</taxon>
        <taxon>Gammaproteobacteria</taxon>
        <taxon>Lysobacterales</taxon>
        <taxon>Rhodanobacteraceae</taxon>
        <taxon>Dyella</taxon>
    </lineage>
</organism>
<comment type="caution">
    <text evidence="2">The sequence shown here is derived from an EMBL/GenBank/DDBJ whole genome shotgun (WGS) entry which is preliminary data.</text>
</comment>
<protein>
    <submittedName>
        <fullName evidence="2">Translesion DNA synthesis-associated protein ImuA</fullName>
    </submittedName>
</protein>
<gene>
    <name evidence="2" type="primary">imuA</name>
    <name evidence="2" type="ORF">ISP17_16470</name>
</gene>
<sequence length="214" mass="22751">MGDVLSGAVLSPLFDARRLWRGRARPATEGVPDGVPTGWAPLDAALPQGGWPAHALSEILLPLDGVGELQLVLPALAALATRQRPAMLVAPPYVPGVDGWSARGVDMRHVTIVHAGSGSDALWAMEQCLRSSACGAVLGWPGDADERALRRLQVAAESGHTPGFLFRDRRHAAHASPAALRIELETQPQPQWRVRKCRGGQPPAQAFVLARADA</sequence>
<dbReference type="NCBIfam" id="NF033429">
    <property type="entry name" value="ImuA_translesion"/>
    <property type="match status" value="1"/>
</dbReference>
<accession>A0ABW8JZP0</accession>
<dbReference type="InterPro" id="IPR047610">
    <property type="entry name" value="ImuA_translesion"/>
</dbReference>